<feature type="region of interest" description="Disordered" evidence="1">
    <location>
        <begin position="1"/>
        <end position="55"/>
    </location>
</feature>
<accession>A0A1G6GGY1</accession>
<dbReference type="Proteomes" id="UP000199452">
    <property type="component" value="Unassembled WGS sequence"/>
</dbReference>
<reference evidence="2 3" key="1">
    <citation type="submission" date="2016-09" db="EMBL/GenBank/DDBJ databases">
        <authorList>
            <person name="Capua I."/>
            <person name="De Benedictis P."/>
            <person name="Joannis T."/>
            <person name="Lombin L.H."/>
            <person name="Cattoli G."/>
        </authorList>
    </citation>
    <scope>NUCLEOTIDE SEQUENCE [LARGE SCALE GENOMIC DNA]</scope>
    <source>
        <strain evidence="2 3">A7P-90m</strain>
    </source>
</reference>
<dbReference type="EMBL" id="FMYP01000001">
    <property type="protein sequence ID" value="SDB81292.1"/>
    <property type="molecule type" value="Genomic_DNA"/>
</dbReference>
<sequence>MSECNGDPVTTGGVGVQRRSRDNGVGEQRRSRFIGGEQKSEKGELYECSGDPALA</sequence>
<protein>
    <submittedName>
        <fullName evidence="2">Uncharacterized protein</fullName>
    </submittedName>
</protein>
<evidence type="ECO:0000313" key="3">
    <source>
        <dbReference type="Proteomes" id="UP000199452"/>
    </source>
</evidence>
<proteinExistence type="predicted"/>
<evidence type="ECO:0000256" key="1">
    <source>
        <dbReference type="SAM" id="MobiDB-lite"/>
    </source>
</evidence>
<organism evidence="2 3">
    <name type="scientific">Williamwhitmania taraxaci</name>
    <dbReference type="NCBI Taxonomy" id="1640674"/>
    <lineage>
        <taxon>Bacteria</taxon>
        <taxon>Pseudomonadati</taxon>
        <taxon>Bacteroidota</taxon>
        <taxon>Bacteroidia</taxon>
        <taxon>Bacteroidales</taxon>
        <taxon>Williamwhitmaniaceae</taxon>
        <taxon>Williamwhitmania</taxon>
    </lineage>
</organism>
<feature type="compositionally biased region" description="Basic and acidic residues" evidence="1">
    <location>
        <begin position="19"/>
        <end position="30"/>
    </location>
</feature>
<dbReference type="AlphaFoldDB" id="A0A1G6GGY1"/>
<evidence type="ECO:0000313" key="2">
    <source>
        <dbReference type="EMBL" id="SDB81292.1"/>
    </source>
</evidence>
<gene>
    <name evidence="2" type="ORF">SAMN05216323_100154</name>
</gene>
<name>A0A1G6GGY1_9BACT</name>
<keyword evidence="3" id="KW-1185">Reference proteome</keyword>